<reference evidence="2 3" key="1">
    <citation type="submission" date="2019-03" db="EMBL/GenBank/DDBJ databases">
        <title>Single cell metagenomics reveals metabolic interactions within the superorganism composed of flagellate Streblomastix strix and complex community of Bacteroidetes bacteria on its surface.</title>
        <authorList>
            <person name="Treitli S.C."/>
            <person name="Kolisko M."/>
            <person name="Husnik F."/>
            <person name="Keeling P."/>
            <person name="Hampl V."/>
        </authorList>
    </citation>
    <scope>NUCLEOTIDE SEQUENCE [LARGE SCALE GENOMIC DNA]</scope>
    <source>
        <strain evidence="2">ST1C</strain>
    </source>
</reference>
<dbReference type="AlphaFoldDB" id="A0A5J4W1Y1"/>
<feature type="region of interest" description="Disordered" evidence="1">
    <location>
        <begin position="191"/>
        <end position="211"/>
    </location>
</feature>
<evidence type="ECO:0000256" key="1">
    <source>
        <dbReference type="SAM" id="MobiDB-lite"/>
    </source>
</evidence>
<dbReference type="Proteomes" id="UP000324800">
    <property type="component" value="Unassembled WGS sequence"/>
</dbReference>
<accession>A0A5J4W1Y1</accession>
<proteinExistence type="predicted"/>
<protein>
    <submittedName>
        <fullName evidence="2">Uncharacterized protein</fullName>
    </submittedName>
</protein>
<evidence type="ECO:0000313" key="2">
    <source>
        <dbReference type="EMBL" id="KAA6388885.1"/>
    </source>
</evidence>
<comment type="caution">
    <text evidence="2">The sequence shown here is derived from an EMBL/GenBank/DDBJ whole genome shotgun (WGS) entry which is preliminary data.</text>
</comment>
<organism evidence="2 3">
    <name type="scientific">Streblomastix strix</name>
    <dbReference type="NCBI Taxonomy" id="222440"/>
    <lineage>
        <taxon>Eukaryota</taxon>
        <taxon>Metamonada</taxon>
        <taxon>Preaxostyla</taxon>
        <taxon>Oxymonadida</taxon>
        <taxon>Streblomastigidae</taxon>
        <taxon>Streblomastix</taxon>
    </lineage>
</organism>
<name>A0A5J4W1Y1_9EUKA</name>
<feature type="compositionally biased region" description="Polar residues" evidence="1">
    <location>
        <begin position="7"/>
        <end position="21"/>
    </location>
</feature>
<feature type="compositionally biased region" description="Low complexity" evidence="1">
    <location>
        <begin position="191"/>
        <end position="210"/>
    </location>
</feature>
<feature type="region of interest" description="Disordered" evidence="1">
    <location>
        <begin position="1"/>
        <end position="40"/>
    </location>
</feature>
<dbReference type="EMBL" id="SNRW01003806">
    <property type="protein sequence ID" value="KAA6388885.1"/>
    <property type="molecule type" value="Genomic_DNA"/>
</dbReference>
<gene>
    <name evidence="2" type="ORF">EZS28_015588</name>
</gene>
<evidence type="ECO:0000313" key="3">
    <source>
        <dbReference type="Proteomes" id="UP000324800"/>
    </source>
</evidence>
<sequence>MKKAQPENKSPPFNEQPNILNKSGLAGKSQTLPRTFEQKSADLSSFENELNQIINRGFTDTPKDISYRSYSPSRACCADTFTFTSSDNSFQPSTKYERDLELKKYSPFQLAFIERTNVPNSNNLVKDIQSPPKQIDKLNSDVIKYRIIKSSDQQQSSQSKYHLQYPYSSESSYSSSSESLFSPIRFVSPSSSPSSMQNHSSSAPAPLSSSNVQQFLESPNLNQFNHFNHHN</sequence>